<keyword evidence="5" id="KW-1185">Reference proteome</keyword>
<dbReference type="Gene3D" id="3.40.50.1820">
    <property type="entry name" value="alpha/beta hydrolase"/>
    <property type="match status" value="1"/>
</dbReference>
<feature type="active site" evidence="3">
    <location>
        <position position="272"/>
    </location>
</feature>
<evidence type="ECO:0000256" key="2">
    <source>
        <dbReference type="ARBA" id="ARBA00023079"/>
    </source>
</evidence>
<dbReference type="EMBL" id="JASWJB010000567">
    <property type="protein sequence ID" value="KAK2589732.1"/>
    <property type="molecule type" value="Genomic_DNA"/>
</dbReference>
<reference evidence="4" key="1">
    <citation type="submission" date="2023-06" db="EMBL/GenBank/DDBJ databases">
        <title>Conoideocrella luteorostrata (Hypocreales: Clavicipitaceae), a potential biocontrol fungus for elongate hemlock scale in United States Christmas tree production areas.</title>
        <authorList>
            <person name="Barrett H."/>
            <person name="Lovett B."/>
            <person name="Macias A.M."/>
            <person name="Stajich J.E."/>
            <person name="Kasson M.T."/>
        </authorList>
    </citation>
    <scope>NUCLEOTIDE SEQUENCE</scope>
    <source>
        <strain evidence="4">ARSEF 14590</strain>
    </source>
</reference>
<dbReference type="GO" id="GO:0034354">
    <property type="term" value="P:'de novo' NAD+ biosynthetic process from L-tryptophan"/>
    <property type="evidence" value="ECO:0007669"/>
    <property type="project" value="UniProtKB-UniRule"/>
</dbReference>
<gene>
    <name evidence="4" type="ORF">QQS21_012589</name>
</gene>
<dbReference type="AlphaFoldDB" id="A0AAJ0CDM5"/>
<comment type="function">
    <text evidence="3">Catalyzes the hydrolysis of N-formyl-L-kynurenine to L-kynurenine, the second step in the kynurenine pathway of tryptophan degradation. Kynurenine may be further oxidized to nicotinic acid, NAD(H) and NADP(H). Required for elimination of toxic metabolites.</text>
</comment>
<organism evidence="4 5">
    <name type="scientific">Conoideocrella luteorostrata</name>
    <dbReference type="NCBI Taxonomy" id="1105319"/>
    <lineage>
        <taxon>Eukaryota</taxon>
        <taxon>Fungi</taxon>
        <taxon>Dikarya</taxon>
        <taxon>Ascomycota</taxon>
        <taxon>Pezizomycotina</taxon>
        <taxon>Sordariomycetes</taxon>
        <taxon>Hypocreomycetidae</taxon>
        <taxon>Hypocreales</taxon>
        <taxon>Clavicipitaceae</taxon>
        <taxon>Conoideocrella</taxon>
    </lineage>
</organism>
<sequence length="297" mass="33383">MSSAACTNNLRYSTHQYGDHALQCVGVWQHAARAKRLENRTGYWIIFIHGGAWLDPRNTLEDFIPSIRKMMSSRYMQSSAIRAFASIDYRLSPSRAFPQDPITTPNPELRAARHPDHIMDVHAALKMLQEEYELSNNYILVGHSAGATLAFQLLMGETVLYHQHRPPSILLPVAIIAVSGIYDLVGLEERHRGEYTRFIQGAFGHNKETWARVSPATFSGNFMECWNQGIRAILAHSPDDSLIDHVEIDAMSAKLARDGVEVSTIRDLTGDHDFVWQDGSQIAYLVFRLLGGLPTIP</sequence>
<dbReference type="PANTHER" id="PTHR48081">
    <property type="entry name" value="AB HYDROLASE SUPERFAMILY PROTEIN C4A8.06C"/>
    <property type="match status" value="1"/>
</dbReference>
<dbReference type="GO" id="GO:0004061">
    <property type="term" value="F:arylformamidase activity"/>
    <property type="evidence" value="ECO:0007669"/>
    <property type="project" value="UniProtKB-UniRule"/>
</dbReference>
<dbReference type="InterPro" id="IPR050300">
    <property type="entry name" value="GDXG_lipolytic_enzyme"/>
</dbReference>
<dbReference type="HAMAP" id="MF_03014">
    <property type="entry name" value="KFase"/>
    <property type="match status" value="1"/>
</dbReference>
<name>A0AAJ0CDM5_9HYPO</name>
<feature type="active site" evidence="3">
    <location>
        <position position="240"/>
    </location>
</feature>
<dbReference type="EC" id="3.5.1.9" evidence="3"/>
<evidence type="ECO:0000256" key="3">
    <source>
        <dbReference type="HAMAP-Rule" id="MF_03014"/>
    </source>
</evidence>
<dbReference type="PANTHER" id="PTHR48081:SF33">
    <property type="entry name" value="KYNURENINE FORMAMIDASE"/>
    <property type="match status" value="1"/>
</dbReference>
<evidence type="ECO:0000313" key="5">
    <source>
        <dbReference type="Proteomes" id="UP001251528"/>
    </source>
</evidence>
<proteinExistence type="inferred from homology"/>
<feature type="short sequence motif" description="HGGXW" evidence="3">
    <location>
        <begin position="49"/>
        <end position="53"/>
    </location>
</feature>
<comment type="subunit">
    <text evidence="3">Homodimer.</text>
</comment>
<dbReference type="InterPro" id="IPR027519">
    <property type="entry name" value="KFase_ver/fungi-typ"/>
</dbReference>
<comment type="catalytic activity">
    <reaction evidence="3">
        <text>N-formyl-L-kynurenine + H2O = L-kynurenine + formate + H(+)</text>
        <dbReference type="Rhea" id="RHEA:13009"/>
        <dbReference type="ChEBI" id="CHEBI:15377"/>
        <dbReference type="ChEBI" id="CHEBI:15378"/>
        <dbReference type="ChEBI" id="CHEBI:15740"/>
        <dbReference type="ChEBI" id="CHEBI:57959"/>
        <dbReference type="ChEBI" id="CHEBI:58629"/>
        <dbReference type="EC" id="3.5.1.9"/>
    </reaction>
</comment>
<protein>
    <recommendedName>
        <fullName evidence="3">Kynurenine formamidase</fullName>
        <shortName evidence="3">KFA</shortName>
        <shortName evidence="3">KFase</shortName>
        <ecNumber evidence="3">3.5.1.9</ecNumber>
    </recommendedName>
    <alternativeName>
        <fullName evidence="3">Arylformamidase</fullName>
    </alternativeName>
    <alternativeName>
        <fullName evidence="3">N-formylkynurenine formamidase</fullName>
        <shortName evidence="3">FKF</shortName>
    </alternativeName>
</protein>
<dbReference type="GO" id="GO:0019441">
    <property type="term" value="P:L-tryptophan catabolic process to kynurenine"/>
    <property type="evidence" value="ECO:0007669"/>
    <property type="project" value="UniProtKB-UniRule"/>
</dbReference>
<comment type="caution">
    <text evidence="4">The sequence shown here is derived from an EMBL/GenBank/DDBJ whole genome shotgun (WGS) entry which is preliminary data.</text>
</comment>
<evidence type="ECO:0000313" key="4">
    <source>
        <dbReference type="EMBL" id="KAK2589732.1"/>
    </source>
</evidence>
<comment type="domain">
    <text evidence="3">The main chain amide nitrogen atoms of the second glycine and its adjacent residue in the HGGXW motif define the oxyanion hole, and stabilize the oxyanion that forms during the nucleophilic attack by the catalytic serine during substrate cleavage.</text>
</comment>
<keyword evidence="1 3" id="KW-0378">Hydrolase</keyword>
<comment type="similarity">
    <text evidence="3">Belongs to the kynurenine formamidase family.</text>
</comment>
<evidence type="ECO:0000256" key="1">
    <source>
        <dbReference type="ARBA" id="ARBA00022801"/>
    </source>
</evidence>
<feature type="active site" description="Nucleophile" evidence="3">
    <location>
        <position position="144"/>
    </location>
</feature>
<accession>A0AAJ0CDM5</accession>
<comment type="pathway">
    <text evidence="3">Amino-acid degradation; L-tryptophan degradation via kynurenine pathway; L-kynurenine from L-tryptophan: step 2/2.</text>
</comment>
<keyword evidence="2 3" id="KW-0823">Tryptophan catabolism</keyword>
<dbReference type="SUPFAM" id="SSF53474">
    <property type="entry name" value="alpha/beta-Hydrolases"/>
    <property type="match status" value="1"/>
</dbReference>
<dbReference type="Proteomes" id="UP001251528">
    <property type="component" value="Unassembled WGS sequence"/>
</dbReference>
<dbReference type="InterPro" id="IPR029058">
    <property type="entry name" value="AB_hydrolase_fold"/>
</dbReference>